<dbReference type="Pfam" id="PF17765">
    <property type="entry name" value="MLTR_LBD"/>
    <property type="match status" value="1"/>
</dbReference>
<dbReference type="PATRIC" id="fig|1423750.3.peg.1081"/>
<evidence type="ECO:0000259" key="1">
    <source>
        <dbReference type="SMART" id="SM00530"/>
    </source>
</evidence>
<reference evidence="2 3" key="1">
    <citation type="journal article" date="2015" name="Genome Announc.">
        <title>Expanding the biotechnology potential of lactobacilli through comparative genomics of 213 strains and associated genera.</title>
        <authorList>
            <person name="Sun Z."/>
            <person name="Harris H.M."/>
            <person name="McCann A."/>
            <person name="Guo C."/>
            <person name="Argimon S."/>
            <person name="Zhang W."/>
            <person name="Yang X."/>
            <person name="Jeffery I.B."/>
            <person name="Cooney J.C."/>
            <person name="Kagawa T.F."/>
            <person name="Liu W."/>
            <person name="Song Y."/>
            <person name="Salvetti E."/>
            <person name="Wrobel A."/>
            <person name="Rasinkangas P."/>
            <person name="Parkhill J."/>
            <person name="Rea M.C."/>
            <person name="O'Sullivan O."/>
            <person name="Ritari J."/>
            <person name="Douillard F.P."/>
            <person name="Paul Ross R."/>
            <person name="Yang R."/>
            <person name="Briner A.E."/>
            <person name="Felis G.E."/>
            <person name="de Vos W.M."/>
            <person name="Barrangou R."/>
            <person name="Klaenhammer T.R."/>
            <person name="Caufield P.W."/>
            <person name="Cui Y."/>
            <person name="Zhang H."/>
            <person name="O'Toole P.W."/>
        </authorList>
    </citation>
    <scope>NUCLEOTIDE SEQUENCE [LARGE SCALE GENOMIC DNA]</scope>
    <source>
        <strain evidence="2 3">DSM 18630</strain>
    </source>
</reference>
<dbReference type="Gene3D" id="3.30.450.180">
    <property type="match status" value="1"/>
</dbReference>
<protein>
    <submittedName>
        <fullName evidence="2">XRE family transcriptional regulator</fullName>
    </submittedName>
</protein>
<dbReference type="STRING" id="1423750.FC89_GL001056"/>
<dbReference type="SUPFAM" id="SSF47413">
    <property type="entry name" value="lambda repressor-like DNA-binding domains"/>
    <property type="match status" value="1"/>
</dbReference>
<dbReference type="CDD" id="cd00093">
    <property type="entry name" value="HTH_XRE"/>
    <property type="match status" value="1"/>
</dbReference>
<organism evidence="2 3">
    <name type="scientific">Liquorilactobacillus ghanensis DSM 18630</name>
    <dbReference type="NCBI Taxonomy" id="1423750"/>
    <lineage>
        <taxon>Bacteria</taxon>
        <taxon>Bacillati</taxon>
        <taxon>Bacillota</taxon>
        <taxon>Bacilli</taxon>
        <taxon>Lactobacillales</taxon>
        <taxon>Lactobacillaceae</taxon>
        <taxon>Liquorilactobacillus</taxon>
    </lineage>
</organism>
<dbReference type="Pfam" id="PF13560">
    <property type="entry name" value="HTH_31"/>
    <property type="match status" value="1"/>
</dbReference>
<evidence type="ECO:0000313" key="2">
    <source>
        <dbReference type="EMBL" id="KRM06186.1"/>
    </source>
</evidence>
<dbReference type="GeneID" id="98319080"/>
<dbReference type="AlphaFoldDB" id="A0A0R1VKQ7"/>
<dbReference type="InterPro" id="IPR010982">
    <property type="entry name" value="Lambda_DNA-bd_dom_sf"/>
</dbReference>
<dbReference type="EMBL" id="AZGB01000016">
    <property type="protein sequence ID" value="KRM06186.1"/>
    <property type="molecule type" value="Genomic_DNA"/>
</dbReference>
<dbReference type="OrthoDB" id="5346389at2"/>
<evidence type="ECO:0000313" key="3">
    <source>
        <dbReference type="Proteomes" id="UP000051451"/>
    </source>
</evidence>
<accession>A0A0R1VKQ7</accession>
<dbReference type="SMART" id="SM00530">
    <property type="entry name" value="HTH_XRE"/>
    <property type="match status" value="1"/>
</dbReference>
<proteinExistence type="predicted"/>
<dbReference type="PANTHER" id="PTHR35010">
    <property type="entry name" value="BLL4672 PROTEIN-RELATED"/>
    <property type="match status" value="1"/>
</dbReference>
<comment type="caution">
    <text evidence="2">The sequence shown here is derived from an EMBL/GenBank/DDBJ whole genome shotgun (WGS) entry which is preliminary data.</text>
</comment>
<feature type="domain" description="HTH cro/C1-type" evidence="1">
    <location>
        <begin position="12"/>
        <end position="84"/>
    </location>
</feature>
<gene>
    <name evidence="2" type="ORF">FC89_GL001056</name>
</gene>
<sequence length="276" mass="31989">MNTTNSKDLGNFLRKKRASLNAENFNIISYNKRRVSGLRREEVAELAHISTDWYTKLEQGRTIKPSVDVLNSLSKVLALNNSEREYLFALSGQRIPDDSSQKQPITKQLQHFLDSQNPNPAYITDKRWNFIGWNKAALLVFGNYEAMNVLERNSIWRAFTDPFMQELLDDWEGYAKLRVSQLRVAYSRINKDEKLIDFINQLCKKSQSFNSMWHDLDIIGTPEGDKLLHHPEVGDLRLSHQSFFTNELPNAIITVNLANDTETRNKLKWLVSNNKS</sequence>
<dbReference type="GO" id="GO:0003677">
    <property type="term" value="F:DNA binding"/>
    <property type="evidence" value="ECO:0007669"/>
    <property type="project" value="InterPro"/>
</dbReference>
<name>A0A0R1VKQ7_9LACO</name>
<dbReference type="Proteomes" id="UP000051451">
    <property type="component" value="Unassembled WGS sequence"/>
</dbReference>
<dbReference type="Gene3D" id="1.10.260.40">
    <property type="entry name" value="lambda repressor-like DNA-binding domains"/>
    <property type="match status" value="1"/>
</dbReference>
<dbReference type="InterPro" id="IPR041413">
    <property type="entry name" value="MLTR_LBD"/>
</dbReference>
<dbReference type="RefSeq" id="WP_057871799.1">
    <property type="nucleotide sequence ID" value="NZ_AZGB01000016.1"/>
</dbReference>
<dbReference type="InterPro" id="IPR001387">
    <property type="entry name" value="Cro/C1-type_HTH"/>
</dbReference>
<keyword evidence="3" id="KW-1185">Reference proteome</keyword>